<dbReference type="FunCoup" id="A0A2P6ND67">
    <property type="interactions" value="60"/>
</dbReference>
<dbReference type="EMBL" id="MDYQ01000114">
    <property type="protein sequence ID" value="PRP81903.1"/>
    <property type="molecule type" value="Genomic_DNA"/>
</dbReference>
<proteinExistence type="inferred from homology"/>
<evidence type="ECO:0000256" key="7">
    <source>
        <dbReference type="ARBA" id="ARBA00023136"/>
    </source>
</evidence>
<dbReference type="GO" id="GO:0015179">
    <property type="term" value="F:L-amino acid transmembrane transporter activity"/>
    <property type="evidence" value="ECO:0007669"/>
    <property type="project" value="TreeGrafter"/>
</dbReference>
<evidence type="ECO:0000256" key="1">
    <source>
        <dbReference type="ARBA" id="ARBA00004141"/>
    </source>
</evidence>
<dbReference type="InterPro" id="IPR013057">
    <property type="entry name" value="AA_transpt_TM"/>
</dbReference>
<comment type="caution">
    <text evidence="10">The sequence shown here is derived from an EMBL/GenBank/DDBJ whole genome shotgun (WGS) entry which is preliminary data.</text>
</comment>
<dbReference type="PANTHER" id="PTHR22950:SF458">
    <property type="entry name" value="SODIUM-COUPLED NEUTRAL AMINO ACID TRANSPORTER 11-RELATED"/>
    <property type="match status" value="1"/>
</dbReference>
<evidence type="ECO:0000256" key="5">
    <source>
        <dbReference type="ARBA" id="ARBA00022970"/>
    </source>
</evidence>
<gene>
    <name evidence="10" type="ORF">PROFUN_10611</name>
</gene>
<keyword evidence="6 8" id="KW-1133">Transmembrane helix</keyword>
<keyword evidence="5" id="KW-0029">Amino-acid transport</keyword>
<evidence type="ECO:0000256" key="3">
    <source>
        <dbReference type="ARBA" id="ARBA00022448"/>
    </source>
</evidence>
<feature type="transmembrane region" description="Helical" evidence="8">
    <location>
        <begin position="257"/>
        <end position="278"/>
    </location>
</feature>
<protein>
    <recommendedName>
        <fullName evidence="9">Amino acid transporter transmembrane domain-containing protein</fullName>
    </recommendedName>
</protein>
<keyword evidence="4 8" id="KW-0812">Transmembrane</keyword>
<feature type="transmembrane region" description="Helical" evidence="8">
    <location>
        <begin position="298"/>
        <end position="320"/>
    </location>
</feature>
<keyword evidence="11" id="KW-1185">Reference proteome</keyword>
<dbReference type="AlphaFoldDB" id="A0A2P6ND67"/>
<organism evidence="10 11">
    <name type="scientific">Planoprotostelium fungivorum</name>
    <dbReference type="NCBI Taxonomy" id="1890364"/>
    <lineage>
        <taxon>Eukaryota</taxon>
        <taxon>Amoebozoa</taxon>
        <taxon>Evosea</taxon>
        <taxon>Variosea</taxon>
        <taxon>Cavosteliida</taxon>
        <taxon>Cavosteliaceae</taxon>
        <taxon>Planoprotostelium</taxon>
    </lineage>
</organism>
<evidence type="ECO:0000259" key="9">
    <source>
        <dbReference type="Pfam" id="PF01490"/>
    </source>
</evidence>
<evidence type="ECO:0000256" key="8">
    <source>
        <dbReference type="SAM" id="Phobius"/>
    </source>
</evidence>
<comment type="subcellular location">
    <subcellularLocation>
        <location evidence="1">Membrane</location>
        <topology evidence="1">Multi-pass membrane protein</topology>
    </subcellularLocation>
</comment>
<comment type="similarity">
    <text evidence="2">Belongs to the amino acid/polyamine transporter 2 family.</text>
</comment>
<feature type="transmembrane region" description="Helical" evidence="8">
    <location>
        <begin position="182"/>
        <end position="201"/>
    </location>
</feature>
<feature type="transmembrane region" description="Helical" evidence="8">
    <location>
        <begin position="410"/>
        <end position="432"/>
    </location>
</feature>
<sequence>MLNVGVSISSGRILIGLDRPHNENESGIGDEIENTNFFWTVFNLWNDVLSAGCVAFPFYVRSTGLWAFPGVVIVFAILTGYTLDLSFYLSKKYKSPSLPSLSRLAFGRPGYILSCFFMFIFNFGGLVGSLIILGDIIPRLYNAFGGPPSSFARHNWILIYCSSLLLPMNFAQKISNLTFNSFVSMVSIVGVVIVVFISSLIDKSWTNPLSQPILHNRTDVFSFFSAFGGLSYSFVCHDISFNVFSSMKNNTTKRWRIVIVCVLVLTVLSFFLIGYGGFIQFRDDTGDDILENFNDADVIANVGRIFLCINILLSIPYSCFMPRVSIYSIYTLYFGQPNKPWKNHLINLIITLFVSGIAFALSELIDDLGKVYELVGAISAAGMAFILPPAIFLVLEEGSFWSARKLKQAFVLFLGVLILLTASGSVIVQMVYDK</sequence>
<evidence type="ECO:0000256" key="2">
    <source>
        <dbReference type="ARBA" id="ARBA00008066"/>
    </source>
</evidence>
<name>A0A2P6ND67_9EUKA</name>
<feature type="transmembrane region" description="Helical" evidence="8">
    <location>
        <begin position="66"/>
        <end position="89"/>
    </location>
</feature>
<dbReference type="PANTHER" id="PTHR22950">
    <property type="entry name" value="AMINO ACID TRANSPORTER"/>
    <property type="match status" value="1"/>
</dbReference>
<evidence type="ECO:0000256" key="4">
    <source>
        <dbReference type="ARBA" id="ARBA00022692"/>
    </source>
</evidence>
<feature type="transmembrane region" description="Helical" evidence="8">
    <location>
        <begin position="110"/>
        <end position="133"/>
    </location>
</feature>
<evidence type="ECO:0000313" key="11">
    <source>
        <dbReference type="Proteomes" id="UP000241769"/>
    </source>
</evidence>
<dbReference type="InParanoid" id="A0A2P6ND67"/>
<dbReference type="Proteomes" id="UP000241769">
    <property type="component" value="Unassembled WGS sequence"/>
</dbReference>
<evidence type="ECO:0000256" key="6">
    <source>
        <dbReference type="ARBA" id="ARBA00022989"/>
    </source>
</evidence>
<reference evidence="10 11" key="1">
    <citation type="journal article" date="2018" name="Genome Biol. Evol.">
        <title>Multiple Roots of Fruiting Body Formation in Amoebozoa.</title>
        <authorList>
            <person name="Hillmann F."/>
            <person name="Forbes G."/>
            <person name="Novohradska S."/>
            <person name="Ferling I."/>
            <person name="Riege K."/>
            <person name="Groth M."/>
            <person name="Westermann M."/>
            <person name="Marz M."/>
            <person name="Spaller T."/>
            <person name="Winckler T."/>
            <person name="Schaap P."/>
            <person name="Glockner G."/>
        </authorList>
    </citation>
    <scope>NUCLEOTIDE SEQUENCE [LARGE SCALE GENOMIC DNA]</scope>
    <source>
        <strain evidence="10 11">Jena</strain>
    </source>
</reference>
<keyword evidence="3" id="KW-0813">Transport</keyword>
<dbReference type="Pfam" id="PF01490">
    <property type="entry name" value="Aa_trans"/>
    <property type="match status" value="1"/>
</dbReference>
<dbReference type="GO" id="GO:0016020">
    <property type="term" value="C:membrane"/>
    <property type="evidence" value="ECO:0007669"/>
    <property type="project" value="UniProtKB-SubCell"/>
</dbReference>
<feature type="transmembrane region" description="Helical" evidence="8">
    <location>
        <begin position="374"/>
        <end position="395"/>
    </location>
</feature>
<dbReference type="STRING" id="1890364.A0A2P6ND67"/>
<feature type="transmembrane region" description="Helical" evidence="8">
    <location>
        <begin position="153"/>
        <end position="170"/>
    </location>
</feature>
<dbReference type="OrthoDB" id="28208at2759"/>
<keyword evidence="7 8" id="KW-0472">Membrane</keyword>
<evidence type="ECO:0000313" key="10">
    <source>
        <dbReference type="EMBL" id="PRP81903.1"/>
    </source>
</evidence>
<feature type="transmembrane region" description="Helical" evidence="8">
    <location>
        <begin position="221"/>
        <end position="245"/>
    </location>
</feature>
<accession>A0A2P6ND67</accession>
<feature type="domain" description="Amino acid transporter transmembrane" evidence="9">
    <location>
        <begin position="35"/>
        <end position="424"/>
    </location>
</feature>
<feature type="transmembrane region" description="Helical" evidence="8">
    <location>
        <begin position="341"/>
        <end position="362"/>
    </location>
</feature>